<keyword evidence="6" id="KW-1185">Reference proteome</keyword>
<keyword evidence="1" id="KW-0805">Transcription regulation</keyword>
<evidence type="ECO:0000313" key="5">
    <source>
        <dbReference type="EMBL" id="MBB3147270.1"/>
    </source>
</evidence>
<evidence type="ECO:0000256" key="1">
    <source>
        <dbReference type="ARBA" id="ARBA00023015"/>
    </source>
</evidence>
<dbReference type="RefSeq" id="WP_183663423.1">
    <property type="nucleotide sequence ID" value="NZ_JACHXN010000011.1"/>
</dbReference>
<keyword evidence="3" id="KW-0804">Transcription</keyword>
<evidence type="ECO:0000256" key="3">
    <source>
        <dbReference type="ARBA" id="ARBA00023163"/>
    </source>
</evidence>
<dbReference type="SUPFAM" id="SSF46785">
    <property type="entry name" value="Winged helix' DNA-binding domain"/>
    <property type="match status" value="1"/>
</dbReference>
<dbReference type="SUPFAM" id="SSF51206">
    <property type="entry name" value="cAMP-binding domain-like"/>
    <property type="match status" value="1"/>
</dbReference>
<keyword evidence="2" id="KW-0238">DNA-binding</keyword>
<dbReference type="Proteomes" id="UP000554520">
    <property type="component" value="Unassembled WGS sequence"/>
</dbReference>
<dbReference type="InterPro" id="IPR036388">
    <property type="entry name" value="WH-like_DNA-bd_sf"/>
</dbReference>
<proteinExistence type="predicted"/>
<sequence length="242" mass="26515">MTLVQSAVQNKLLRLLSPADFQLLVADLEYVTFSLRDPIESPGEPVDAALFIEDGIASIVAKSPSGGDIEIALVGLDGMTGTSLVLGSTSAPLSIYIQLPGAGHRIAAGKLQAAIEQSRSLQRVFLLYVQTMFVQTATTALVNAQAEARTRLARWLLMVHDRTSGHDLYLTHEFMAVMLGMRRPWVTETLHSLEAEGYIRATRGKVAIVDRAGLMAEANGFYGEAEREYEKLLGERLSRQQR</sequence>
<gene>
    <name evidence="5" type="ORF">FHS21_003686</name>
</gene>
<dbReference type="PROSITE" id="PS50042">
    <property type="entry name" value="CNMP_BINDING_3"/>
    <property type="match status" value="1"/>
</dbReference>
<dbReference type="GO" id="GO:0006355">
    <property type="term" value="P:regulation of DNA-templated transcription"/>
    <property type="evidence" value="ECO:0007669"/>
    <property type="project" value="InterPro"/>
</dbReference>
<dbReference type="GO" id="GO:0003677">
    <property type="term" value="F:DNA binding"/>
    <property type="evidence" value="ECO:0007669"/>
    <property type="project" value="UniProtKB-KW"/>
</dbReference>
<name>A0A839UEI8_9HYPH</name>
<protein>
    <submittedName>
        <fullName evidence="5">CRP-like cAMP-binding protein</fullName>
    </submittedName>
</protein>
<dbReference type="EMBL" id="JACHXN010000011">
    <property type="protein sequence ID" value="MBB3147270.1"/>
    <property type="molecule type" value="Genomic_DNA"/>
</dbReference>
<dbReference type="InterPro" id="IPR036390">
    <property type="entry name" value="WH_DNA-bd_sf"/>
</dbReference>
<evidence type="ECO:0000256" key="2">
    <source>
        <dbReference type="ARBA" id="ARBA00023125"/>
    </source>
</evidence>
<dbReference type="AlphaFoldDB" id="A0A839UEI8"/>
<dbReference type="Pfam" id="PF13545">
    <property type="entry name" value="HTH_Crp_2"/>
    <property type="match status" value="1"/>
</dbReference>
<dbReference type="InterPro" id="IPR000595">
    <property type="entry name" value="cNMP-bd_dom"/>
</dbReference>
<evidence type="ECO:0000313" key="6">
    <source>
        <dbReference type="Proteomes" id="UP000554520"/>
    </source>
</evidence>
<dbReference type="InterPro" id="IPR014710">
    <property type="entry name" value="RmlC-like_jellyroll"/>
</dbReference>
<dbReference type="InterPro" id="IPR012318">
    <property type="entry name" value="HTH_CRP"/>
</dbReference>
<comment type="caution">
    <text evidence="5">The sequence shown here is derived from an EMBL/GenBank/DDBJ whole genome shotgun (WGS) entry which is preliminary data.</text>
</comment>
<dbReference type="Gene3D" id="2.60.120.10">
    <property type="entry name" value="Jelly Rolls"/>
    <property type="match status" value="1"/>
</dbReference>
<organism evidence="5 6">
    <name type="scientific">Phyllobacterium trifolii</name>
    <dbReference type="NCBI Taxonomy" id="300193"/>
    <lineage>
        <taxon>Bacteria</taxon>
        <taxon>Pseudomonadati</taxon>
        <taxon>Pseudomonadota</taxon>
        <taxon>Alphaproteobacteria</taxon>
        <taxon>Hyphomicrobiales</taxon>
        <taxon>Phyllobacteriaceae</taxon>
        <taxon>Phyllobacterium</taxon>
    </lineage>
</organism>
<dbReference type="InterPro" id="IPR018490">
    <property type="entry name" value="cNMP-bd_dom_sf"/>
</dbReference>
<reference evidence="5 6" key="1">
    <citation type="submission" date="2020-08" db="EMBL/GenBank/DDBJ databases">
        <title>Genomic Encyclopedia of Type Strains, Phase III (KMG-III): the genomes of soil and plant-associated and newly described type strains.</title>
        <authorList>
            <person name="Whitman W."/>
        </authorList>
    </citation>
    <scope>NUCLEOTIDE SEQUENCE [LARGE SCALE GENOMIC DNA]</scope>
    <source>
        <strain evidence="5 6">CECT 7015</strain>
    </source>
</reference>
<feature type="domain" description="Cyclic nucleotide-binding" evidence="4">
    <location>
        <begin position="12"/>
        <end position="92"/>
    </location>
</feature>
<dbReference type="Gene3D" id="1.10.10.10">
    <property type="entry name" value="Winged helix-like DNA-binding domain superfamily/Winged helix DNA-binding domain"/>
    <property type="match status" value="1"/>
</dbReference>
<dbReference type="SMART" id="SM00419">
    <property type="entry name" value="HTH_CRP"/>
    <property type="match status" value="1"/>
</dbReference>
<evidence type="ECO:0000259" key="4">
    <source>
        <dbReference type="PROSITE" id="PS50042"/>
    </source>
</evidence>
<accession>A0A839UEI8</accession>